<evidence type="ECO:0000313" key="2">
    <source>
        <dbReference type="EMBL" id="KNZ48016.1"/>
    </source>
</evidence>
<keyword evidence="3" id="KW-1185">Reference proteome</keyword>
<protein>
    <submittedName>
        <fullName evidence="2">Uncharacterized protein</fullName>
    </submittedName>
</protein>
<dbReference type="VEuPathDB" id="FungiDB:VP01_596g1"/>
<organism evidence="2 3">
    <name type="scientific">Puccinia sorghi</name>
    <dbReference type="NCBI Taxonomy" id="27349"/>
    <lineage>
        <taxon>Eukaryota</taxon>
        <taxon>Fungi</taxon>
        <taxon>Dikarya</taxon>
        <taxon>Basidiomycota</taxon>
        <taxon>Pucciniomycotina</taxon>
        <taxon>Pucciniomycetes</taxon>
        <taxon>Pucciniales</taxon>
        <taxon>Pucciniaceae</taxon>
        <taxon>Puccinia</taxon>
    </lineage>
</organism>
<comment type="caution">
    <text evidence="2">The sequence shown here is derived from an EMBL/GenBank/DDBJ whole genome shotgun (WGS) entry which is preliminary data.</text>
</comment>
<name>A0A0L6UHK4_9BASI</name>
<feature type="compositionally biased region" description="Basic residues" evidence="1">
    <location>
        <begin position="20"/>
        <end position="32"/>
    </location>
</feature>
<dbReference type="AlphaFoldDB" id="A0A0L6UHK4"/>
<reference evidence="2 3" key="1">
    <citation type="submission" date="2015-08" db="EMBL/GenBank/DDBJ databases">
        <title>Next Generation Sequencing and Analysis of the Genome of Puccinia sorghi L Schw, the Causal Agent of Maize Common Rust.</title>
        <authorList>
            <person name="Rochi L."/>
            <person name="Burguener G."/>
            <person name="Darino M."/>
            <person name="Turjanski A."/>
            <person name="Kreff E."/>
            <person name="Dieguez M.J."/>
            <person name="Sacco F."/>
        </authorList>
    </citation>
    <scope>NUCLEOTIDE SEQUENCE [LARGE SCALE GENOMIC DNA]</scope>
    <source>
        <strain evidence="2 3">RO10H11247</strain>
    </source>
</reference>
<proteinExistence type="predicted"/>
<feature type="region of interest" description="Disordered" evidence="1">
    <location>
        <begin position="19"/>
        <end position="40"/>
    </location>
</feature>
<sequence length="355" mass="41964">MKEKKIALYLLIKNKERKNINTKKKTKNKKNHQGREKGPQRMMIKKKLKKKKLKSYLHWILFGNKQAEYQLLVEVKQAELHQECCIFWERLSLHSNMSSCTGCSVNQPDKDKHVFFQLVMRPLLLHFLLQEILAQVMREISTPPPLARSHVIISLVEHWLGTKIITLLEHRIQVISTYRNNKRKKNPATISCLGCTVLHPIPPKKCLWVWPNLFTSQPVTYIPECRHNKTGLQVNSWNDEKVEGIQGPICFREKATYFGQHYSGRCRPTGCRKLSLEEEKNEDTVGVDRTNEKKRELVFIGINSLFPRLETRLRKDKIIKYEKTTEIEKKQSHEVRWRILTKLKMRILDLRLRKV</sequence>
<evidence type="ECO:0000313" key="3">
    <source>
        <dbReference type="Proteomes" id="UP000037035"/>
    </source>
</evidence>
<accession>A0A0L6UHK4</accession>
<dbReference type="EMBL" id="LAVV01011240">
    <property type="protein sequence ID" value="KNZ48016.1"/>
    <property type="molecule type" value="Genomic_DNA"/>
</dbReference>
<gene>
    <name evidence="2" type="ORF">VP01_596g1</name>
</gene>
<evidence type="ECO:0000256" key="1">
    <source>
        <dbReference type="SAM" id="MobiDB-lite"/>
    </source>
</evidence>
<dbReference type="Proteomes" id="UP000037035">
    <property type="component" value="Unassembled WGS sequence"/>
</dbReference>